<reference evidence="1 2" key="1">
    <citation type="submission" date="2018-03" db="EMBL/GenBank/DDBJ databases">
        <title>Diversity of phytobeneficial traits revealed by whole-genome analysis of worldwide-isolated phenazine-producing Pseudomonas spp.</title>
        <authorList>
            <person name="Biessy A."/>
            <person name="Novinscak A."/>
            <person name="Blom J."/>
            <person name="Leger G."/>
            <person name="Thomashow L.S."/>
            <person name="Cazorla F.M."/>
            <person name="Josic D."/>
            <person name="Filion M."/>
        </authorList>
    </citation>
    <scope>NUCLEOTIDE SEQUENCE [LARGE SCALE GENOMIC DNA]</scope>
    <source>
        <strain evidence="1 2">ChPhzS24</strain>
    </source>
</reference>
<sequence>MFHSSTVKAAQFVAYKPESKGKSAKLEHCAGLYAAAPPATFRPMDESGCI</sequence>
<evidence type="ECO:0000313" key="2">
    <source>
        <dbReference type="Proteomes" id="UP000280455"/>
    </source>
</evidence>
<proteinExistence type="predicted"/>
<protein>
    <submittedName>
        <fullName evidence="1">Uncharacterized protein</fullName>
    </submittedName>
</protein>
<gene>
    <name evidence="1" type="ORF">C4K07_3942</name>
</gene>
<organism evidence="1 2">
    <name type="scientific">Pseudomonas chlororaphis subsp. aureofaciens</name>
    <dbReference type="NCBI Taxonomy" id="587851"/>
    <lineage>
        <taxon>Bacteria</taxon>
        <taxon>Pseudomonadati</taxon>
        <taxon>Pseudomonadota</taxon>
        <taxon>Gammaproteobacteria</taxon>
        <taxon>Pseudomonadales</taxon>
        <taxon>Pseudomonadaceae</taxon>
        <taxon>Pseudomonas</taxon>
    </lineage>
</organism>
<dbReference type="EMBL" id="CP027750">
    <property type="protein sequence ID" value="AZE30723.1"/>
    <property type="molecule type" value="Genomic_DNA"/>
</dbReference>
<dbReference type="AlphaFoldDB" id="A0AAD1E741"/>
<name>A0AAD1E741_9PSED</name>
<evidence type="ECO:0000313" key="1">
    <source>
        <dbReference type="EMBL" id="AZE30723.1"/>
    </source>
</evidence>
<dbReference type="Proteomes" id="UP000280455">
    <property type="component" value="Chromosome"/>
</dbReference>
<accession>A0AAD1E741</accession>